<dbReference type="Gene3D" id="3.30.2350.10">
    <property type="entry name" value="Pseudouridine synthase"/>
    <property type="match status" value="1"/>
</dbReference>
<keyword evidence="4 5" id="KW-0413">Isomerase</keyword>
<accession>A0ABR7G6S0</accession>
<comment type="catalytic activity">
    <reaction evidence="1 5">
        <text>uridine(55) in tRNA = pseudouridine(55) in tRNA</text>
        <dbReference type="Rhea" id="RHEA:42532"/>
        <dbReference type="Rhea" id="RHEA-COMP:10101"/>
        <dbReference type="Rhea" id="RHEA-COMP:10102"/>
        <dbReference type="ChEBI" id="CHEBI:65314"/>
        <dbReference type="ChEBI" id="CHEBI:65315"/>
        <dbReference type="EC" id="5.4.99.25"/>
    </reaction>
</comment>
<dbReference type="Proteomes" id="UP000631576">
    <property type="component" value="Unassembled WGS sequence"/>
</dbReference>
<name>A0ABR7G6S0_9FIRM</name>
<dbReference type="EMBL" id="JACOPE010000001">
    <property type="protein sequence ID" value="MBC5683130.1"/>
    <property type="molecule type" value="Genomic_DNA"/>
</dbReference>
<sequence>MINGILNIYKEKGYTSHDVVAKLRGIVGQKKIGHTGTLDPDAEGVLPVCLGRATKLCDMLTDKNKTYETILLLGKTTDTQDISGEVLKMGDTSALTEEQVKNCICGYIGEYDQLPPMYSALKVNGKKLYELAREGKEVERKTRKVQILDIQIKEVKLPRVRMEVSCSKGTYIRTLCHDIGEELGCGGCMEQLLRTRVSCFNLKDSLKLDEVRAYREQERLAEILIPIDEMFSDKKAAIVMKKFEALAYNGNELKMSMIKLKEEPKATEFVEGEQIRLYDQAQHFIGIFVYHENERKFVVEKMFLDQEELKK</sequence>
<evidence type="ECO:0000313" key="8">
    <source>
        <dbReference type="EMBL" id="MBC5683130.1"/>
    </source>
</evidence>
<dbReference type="InterPro" id="IPR032819">
    <property type="entry name" value="TruB_C"/>
</dbReference>
<dbReference type="InterPro" id="IPR020103">
    <property type="entry name" value="PsdUridine_synth_cat_dom_sf"/>
</dbReference>
<evidence type="ECO:0000256" key="1">
    <source>
        <dbReference type="ARBA" id="ARBA00000385"/>
    </source>
</evidence>
<evidence type="ECO:0000259" key="7">
    <source>
        <dbReference type="Pfam" id="PF16198"/>
    </source>
</evidence>
<dbReference type="InterPro" id="IPR002501">
    <property type="entry name" value="PsdUridine_synth_N"/>
</dbReference>
<dbReference type="PANTHER" id="PTHR13767">
    <property type="entry name" value="TRNA-PSEUDOURIDINE SYNTHASE"/>
    <property type="match status" value="1"/>
</dbReference>
<evidence type="ECO:0000256" key="5">
    <source>
        <dbReference type="HAMAP-Rule" id="MF_01080"/>
    </source>
</evidence>
<dbReference type="HAMAP" id="MF_01080">
    <property type="entry name" value="TruB_bact"/>
    <property type="match status" value="1"/>
</dbReference>
<proteinExistence type="inferred from homology"/>
<evidence type="ECO:0000256" key="4">
    <source>
        <dbReference type="ARBA" id="ARBA00023235"/>
    </source>
</evidence>
<dbReference type="NCBIfam" id="TIGR00431">
    <property type="entry name" value="TruB"/>
    <property type="match status" value="1"/>
</dbReference>
<comment type="similarity">
    <text evidence="2 5">Belongs to the pseudouridine synthase TruB family. Type 1 subfamily.</text>
</comment>
<dbReference type="RefSeq" id="WP_186864847.1">
    <property type="nucleotide sequence ID" value="NZ_JACOPE010000001.1"/>
</dbReference>
<gene>
    <name evidence="5 8" type="primary">truB</name>
    <name evidence="8" type="ORF">H8S40_06050</name>
</gene>
<keyword evidence="3 5" id="KW-0819">tRNA processing</keyword>
<comment type="caution">
    <text evidence="8">The sequence shown here is derived from an EMBL/GenBank/DDBJ whole genome shotgun (WGS) entry which is preliminary data.</text>
</comment>
<organism evidence="8 9">
    <name type="scientific">Ruminococcus hominis</name>
    <dbReference type="NCBI Taxonomy" id="2763065"/>
    <lineage>
        <taxon>Bacteria</taxon>
        <taxon>Bacillati</taxon>
        <taxon>Bacillota</taxon>
        <taxon>Clostridia</taxon>
        <taxon>Eubacteriales</taxon>
        <taxon>Oscillospiraceae</taxon>
        <taxon>Ruminococcus</taxon>
    </lineage>
</organism>
<feature type="active site" description="Nucleophile" evidence="5">
    <location>
        <position position="39"/>
    </location>
</feature>
<feature type="domain" description="tRNA pseudouridylate synthase B C-terminal" evidence="7">
    <location>
        <begin position="173"/>
        <end position="231"/>
    </location>
</feature>
<dbReference type="EC" id="5.4.99.25" evidence="5"/>
<keyword evidence="9" id="KW-1185">Reference proteome</keyword>
<reference evidence="8 9" key="1">
    <citation type="submission" date="2020-08" db="EMBL/GenBank/DDBJ databases">
        <title>Genome public.</title>
        <authorList>
            <person name="Liu C."/>
            <person name="Sun Q."/>
        </authorList>
    </citation>
    <scope>NUCLEOTIDE SEQUENCE [LARGE SCALE GENOMIC DNA]</scope>
    <source>
        <strain evidence="8 9">NSJ-13</strain>
    </source>
</reference>
<protein>
    <recommendedName>
        <fullName evidence="5">tRNA pseudouridine synthase B</fullName>
        <ecNumber evidence="5">5.4.99.25</ecNumber>
    </recommendedName>
    <alternativeName>
        <fullName evidence="5">tRNA pseudouridine(55) synthase</fullName>
        <shortName evidence="5">Psi55 synthase</shortName>
    </alternativeName>
    <alternativeName>
        <fullName evidence="5">tRNA pseudouridylate synthase</fullName>
    </alternativeName>
    <alternativeName>
        <fullName evidence="5">tRNA-uridine isomerase</fullName>
    </alternativeName>
</protein>
<dbReference type="SUPFAM" id="SSF55120">
    <property type="entry name" value="Pseudouridine synthase"/>
    <property type="match status" value="1"/>
</dbReference>
<dbReference type="InterPro" id="IPR014780">
    <property type="entry name" value="tRNA_psdUridine_synth_TruB"/>
</dbReference>
<evidence type="ECO:0000313" key="9">
    <source>
        <dbReference type="Proteomes" id="UP000631576"/>
    </source>
</evidence>
<evidence type="ECO:0000256" key="3">
    <source>
        <dbReference type="ARBA" id="ARBA00022694"/>
    </source>
</evidence>
<dbReference type="CDD" id="cd02573">
    <property type="entry name" value="PseudoU_synth_EcTruB"/>
    <property type="match status" value="1"/>
</dbReference>
<dbReference type="PANTHER" id="PTHR13767:SF2">
    <property type="entry name" value="PSEUDOURIDYLATE SYNTHASE TRUB1"/>
    <property type="match status" value="1"/>
</dbReference>
<feature type="domain" description="Pseudouridine synthase II N-terminal" evidence="6">
    <location>
        <begin position="24"/>
        <end position="172"/>
    </location>
</feature>
<dbReference type="Pfam" id="PF01509">
    <property type="entry name" value="TruB_N"/>
    <property type="match status" value="1"/>
</dbReference>
<comment type="function">
    <text evidence="5">Responsible for synthesis of pseudouridine from uracil-55 in the psi GC loop of transfer RNAs.</text>
</comment>
<evidence type="ECO:0000256" key="2">
    <source>
        <dbReference type="ARBA" id="ARBA00005642"/>
    </source>
</evidence>
<dbReference type="Pfam" id="PF16198">
    <property type="entry name" value="TruB_C_2"/>
    <property type="match status" value="1"/>
</dbReference>
<evidence type="ECO:0000259" key="6">
    <source>
        <dbReference type="Pfam" id="PF01509"/>
    </source>
</evidence>